<evidence type="ECO:0000256" key="3">
    <source>
        <dbReference type="ARBA" id="ARBA00023163"/>
    </source>
</evidence>
<keyword evidence="7" id="KW-1185">Reference proteome</keyword>
<evidence type="ECO:0000256" key="2">
    <source>
        <dbReference type="ARBA" id="ARBA00023125"/>
    </source>
</evidence>
<dbReference type="Proteomes" id="UP000001822">
    <property type="component" value="Chromosome"/>
</dbReference>
<dbReference type="PROSITE" id="PS51257">
    <property type="entry name" value="PROKAR_LIPOPROTEIN"/>
    <property type="match status" value="1"/>
</dbReference>
<reference evidence="6 7" key="1">
    <citation type="journal article" date="2007" name="Appl. Environ. Microbiol.">
        <title>Genome sequence of the cellulolytic gliding bacterium Cytophaga hutchinsonii.</title>
        <authorList>
            <person name="Xie G."/>
            <person name="Bruce D.C."/>
            <person name="Challacombe J.F."/>
            <person name="Chertkov O."/>
            <person name="Detter J.C."/>
            <person name="Gilna P."/>
            <person name="Han C.S."/>
            <person name="Lucas S."/>
            <person name="Misra M."/>
            <person name="Myers G.L."/>
            <person name="Richardson P."/>
            <person name="Tapia R."/>
            <person name="Thayer N."/>
            <person name="Thompson L.S."/>
            <person name="Brettin T.S."/>
            <person name="Henrissat B."/>
            <person name="Wilson D.B."/>
            <person name="McBride M.J."/>
        </authorList>
    </citation>
    <scope>NUCLEOTIDE SEQUENCE [LARGE SCALE GENOMIC DNA]</scope>
    <source>
        <strain evidence="7">ATCC 33406 / DSM 1761 / CIP 103989 / NBRC 15051 / NCIMB 9469 / D465</strain>
    </source>
</reference>
<dbReference type="GO" id="GO:0003700">
    <property type="term" value="F:DNA-binding transcription factor activity"/>
    <property type="evidence" value="ECO:0007669"/>
    <property type="project" value="InterPro"/>
</dbReference>
<organism evidence="6 7">
    <name type="scientific">Cytophaga hutchinsonii (strain ATCC 33406 / DSM 1761 / CIP 103989 / NBRC 15051 / NCIMB 9469 / D465)</name>
    <dbReference type="NCBI Taxonomy" id="269798"/>
    <lineage>
        <taxon>Bacteria</taxon>
        <taxon>Pseudomonadati</taxon>
        <taxon>Bacteroidota</taxon>
        <taxon>Cytophagia</taxon>
        <taxon>Cytophagales</taxon>
        <taxon>Cytophagaceae</taxon>
        <taxon>Cytophaga</taxon>
    </lineage>
</organism>
<keyword evidence="2" id="KW-0238">DNA-binding</keyword>
<gene>
    <name evidence="6" type="ordered locus">CHU_3336</name>
</gene>
<dbReference type="SMART" id="SM00342">
    <property type="entry name" value="HTH_ARAC"/>
    <property type="match status" value="1"/>
</dbReference>
<protein>
    <submittedName>
        <fullName evidence="6">Transcriptional regulator, AraC family</fullName>
    </submittedName>
</protein>
<dbReference type="InterPro" id="IPR009057">
    <property type="entry name" value="Homeodomain-like_sf"/>
</dbReference>
<proteinExistence type="predicted"/>
<dbReference type="PANTHER" id="PTHR43280">
    <property type="entry name" value="ARAC-FAMILY TRANSCRIPTIONAL REGULATOR"/>
    <property type="match status" value="1"/>
</dbReference>
<keyword evidence="4" id="KW-0472">Membrane</keyword>
<feature type="transmembrane region" description="Helical" evidence="4">
    <location>
        <begin position="219"/>
        <end position="241"/>
    </location>
</feature>
<evidence type="ECO:0000256" key="4">
    <source>
        <dbReference type="SAM" id="Phobius"/>
    </source>
</evidence>
<dbReference type="EMBL" id="CP000383">
    <property type="protein sequence ID" value="ABG60572.1"/>
    <property type="molecule type" value="Genomic_DNA"/>
</dbReference>
<evidence type="ECO:0000313" key="6">
    <source>
        <dbReference type="EMBL" id="ABG60572.1"/>
    </source>
</evidence>
<name>A0A6N4SVR6_CYTH3</name>
<dbReference type="Gene3D" id="1.10.10.60">
    <property type="entry name" value="Homeodomain-like"/>
    <property type="match status" value="2"/>
</dbReference>
<keyword evidence="1" id="KW-0805">Transcription regulation</keyword>
<evidence type="ECO:0000256" key="1">
    <source>
        <dbReference type="ARBA" id="ARBA00023015"/>
    </source>
</evidence>
<dbReference type="AlphaFoldDB" id="A0A6N4SVR6"/>
<keyword evidence="4" id="KW-1133">Transmembrane helix</keyword>
<dbReference type="PROSITE" id="PS01124">
    <property type="entry name" value="HTH_ARAC_FAMILY_2"/>
    <property type="match status" value="1"/>
</dbReference>
<evidence type="ECO:0000259" key="5">
    <source>
        <dbReference type="PROSITE" id="PS01124"/>
    </source>
</evidence>
<dbReference type="PANTHER" id="PTHR43280:SF2">
    <property type="entry name" value="HTH-TYPE TRANSCRIPTIONAL REGULATOR EXSA"/>
    <property type="match status" value="1"/>
</dbReference>
<sequence length="367" mass="42779">MKEYFYKKRFRIQFIAVITFLLISCFAAFLVERKETINLLDSKEYIIEPFSDVWDGGYSETKIISRTNNALTFSCCLKKGLMYPYAGIHIRKTDSTFFSLKNYTLKMHLYSQEKQRLAIRIYNFNKGIHDSTVRNSFPLYHNIYIVEKAENKLKIAFDSFTTIPEWWYANNHIAESDIKSWDKDSVGYISVFSDPGFIINKERVFKITQLELAGDYSSLYRVLALFVSTVLIVFIGIHSILYQKQKRIQLTVKYSEDFDFETKDEDLKSQIHAFISENYANSELKASDLANQLHVPEYKIGEILKENVGMTFKSFLNHTRVEAAKLYLKNSSYSISEIAYKTGFNSPSSFNRVFKEIVKQAPGEFKN</sequence>
<keyword evidence="3" id="KW-0804">Transcription</keyword>
<accession>A0A6N4SVR6</accession>
<dbReference type="InterPro" id="IPR020449">
    <property type="entry name" value="Tscrpt_reg_AraC-type_HTH"/>
</dbReference>
<dbReference type="InterPro" id="IPR018062">
    <property type="entry name" value="HTH_AraC-typ_CS"/>
</dbReference>
<dbReference type="InterPro" id="IPR018060">
    <property type="entry name" value="HTH_AraC"/>
</dbReference>
<feature type="transmembrane region" description="Helical" evidence="4">
    <location>
        <begin position="12"/>
        <end position="31"/>
    </location>
</feature>
<keyword evidence="4" id="KW-0812">Transmembrane</keyword>
<feature type="domain" description="HTH araC/xylS-type" evidence="5">
    <location>
        <begin position="269"/>
        <end position="367"/>
    </location>
</feature>
<evidence type="ECO:0000313" key="7">
    <source>
        <dbReference type="Proteomes" id="UP000001822"/>
    </source>
</evidence>
<dbReference type="Pfam" id="PF12833">
    <property type="entry name" value="HTH_18"/>
    <property type="match status" value="1"/>
</dbReference>
<dbReference type="PROSITE" id="PS00041">
    <property type="entry name" value="HTH_ARAC_FAMILY_1"/>
    <property type="match status" value="1"/>
</dbReference>
<dbReference type="KEGG" id="chu:CHU_3336"/>
<dbReference type="SUPFAM" id="SSF46689">
    <property type="entry name" value="Homeodomain-like"/>
    <property type="match status" value="1"/>
</dbReference>
<dbReference type="PRINTS" id="PR00032">
    <property type="entry name" value="HTHARAC"/>
</dbReference>
<dbReference type="GO" id="GO:0043565">
    <property type="term" value="F:sequence-specific DNA binding"/>
    <property type="evidence" value="ECO:0007669"/>
    <property type="project" value="InterPro"/>
</dbReference>